<keyword evidence="5" id="KW-0762">Sugar transport</keyword>
<feature type="transmembrane region" description="Helical" evidence="9">
    <location>
        <begin position="757"/>
        <end position="778"/>
    </location>
</feature>
<evidence type="ECO:0000313" key="13">
    <source>
        <dbReference type="Proteomes" id="UP000242616"/>
    </source>
</evidence>
<evidence type="ECO:0000256" key="8">
    <source>
        <dbReference type="ARBA" id="ARBA00023136"/>
    </source>
</evidence>
<comment type="subcellular location">
    <subcellularLocation>
        <location evidence="1 9">Cell membrane</location>
        <topology evidence="1 9">Multi-pass membrane protein</topology>
    </subcellularLocation>
</comment>
<feature type="domain" description="ABC transmembrane type-1" evidence="11">
    <location>
        <begin position="581"/>
        <end position="778"/>
    </location>
</feature>
<dbReference type="InterPro" id="IPR000515">
    <property type="entry name" value="MetI-like"/>
</dbReference>
<keyword evidence="8 9" id="KW-0472">Membrane</keyword>
<evidence type="ECO:0000256" key="2">
    <source>
        <dbReference type="ARBA" id="ARBA00009047"/>
    </source>
</evidence>
<dbReference type="SUPFAM" id="SSF161098">
    <property type="entry name" value="MetI-like"/>
    <property type="match status" value="2"/>
</dbReference>
<dbReference type="RefSeq" id="WP_077198055.1">
    <property type="nucleotide sequence ID" value="NZ_LBFC01000013.1"/>
</dbReference>
<proteinExistence type="inferred from homology"/>
<feature type="transmembrane region" description="Helical" evidence="9">
    <location>
        <begin position="699"/>
        <end position="720"/>
    </location>
</feature>
<feature type="transmembrane region" description="Helical" evidence="9">
    <location>
        <begin position="616"/>
        <end position="640"/>
    </location>
</feature>
<evidence type="ECO:0000256" key="4">
    <source>
        <dbReference type="ARBA" id="ARBA00022475"/>
    </source>
</evidence>
<dbReference type="Proteomes" id="UP000242616">
    <property type="component" value="Unassembled WGS sequence"/>
</dbReference>
<dbReference type="CDD" id="cd06261">
    <property type="entry name" value="TM_PBP2"/>
    <property type="match status" value="1"/>
</dbReference>
<dbReference type="InterPro" id="IPR035906">
    <property type="entry name" value="MetI-like_sf"/>
</dbReference>
<evidence type="ECO:0000256" key="5">
    <source>
        <dbReference type="ARBA" id="ARBA00022597"/>
    </source>
</evidence>
<dbReference type="PANTHER" id="PTHR32243">
    <property type="entry name" value="MALTOSE TRANSPORT SYSTEM PERMEASE-RELATED"/>
    <property type="match status" value="1"/>
</dbReference>
<comment type="caution">
    <text evidence="12">The sequence shown here is derived from an EMBL/GenBank/DDBJ whole genome shotgun (WGS) entry which is preliminary data.</text>
</comment>
<dbReference type="EMBL" id="LBFC01000013">
    <property type="protein sequence ID" value="ONN27502.1"/>
    <property type="molecule type" value="Genomic_DNA"/>
</dbReference>
<comment type="similarity">
    <text evidence="2">Belongs to the binding-protein-dependent transport system permease family. MalFG subfamily.</text>
</comment>
<name>A0ABX3IJZ8_9BACT</name>
<feature type="transmembrane region" description="Helical" evidence="9">
    <location>
        <begin position="646"/>
        <end position="668"/>
    </location>
</feature>
<feature type="coiled-coil region" evidence="10">
    <location>
        <begin position="360"/>
        <end position="387"/>
    </location>
</feature>
<organism evidence="12 13">
    <name type="scientific">Thermosipho affectus</name>
    <dbReference type="NCBI Taxonomy" id="660294"/>
    <lineage>
        <taxon>Bacteria</taxon>
        <taxon>Thermotogati</taxon>
        <taxon>Thermotogota</taxon>
        <taxon>Thermotogae</taxon>
        <taxon>Thermotogales</taxon>
        <taxon>Fervidobacteriaceae</taxon>
        <taxon>Thermosipho</taxon>
    </lineage>
</organism>
<feature type="transmembrane region" description="Helical" evidence="9">
    <location>
        <begin position="580"/>
        <end position="604"/>
    </location>
</feature>
<dbReference type="PANTHER" id="PTHR32243:SF50">
    <property type="entry name" value="MALTOSE_MALTODEXTRIN TRANSPORT SYSTEM PERMEASE PROTEIN MALG"/>
    <property type="match status" value="1"/>
</dbReference>
<evidence type="ECO:0000256" key="7">
    <source>
        <dbReference type="ARBA" id="ARBA00022989"/>
    </source>
</evidence>
<keyword evidence="3 9" id="KW-0813">Transport</keyword>
<evidence type="ECO:0000256" key="1">
    <source>
        <dbReference type="ARBA" id="ARBA00004651"/>
    </source>
</evidence>
<keyword evidence="7 9" id="KW-1133">Transmembrane helix</keyword>
<keyword evidence="4" id="KW-1003">Cell membrane</keyword>
<evidence type="ECO:0000256" key="6">
    <source>
        <dbReference type="ARBA" id="ARBA00022692"/>
    </source>
</evidence>
<dbReference type="PROSITE" id="PS50928">
    <property type="entry name" value="ABC_TM1"/>
    <property type="match status" value="1"/>
</dbReference>
<accession>A0ABX3IJZ8</accession>
<feature type="transmembrane region" description="Helical" evidence="9">
    <location>
        <begin position="7"/>
        <end position="29"/>
    </location>
</feature>
<keyword evidence="6 9" id="KW-0812">Transmembrane</keyword>
<evidence type="ECO:0000256" key="10">
    <source>
        <dbReference type="SAM" id="Coils"/>
    </source>
</evidence>
<dbReference type="Pfam" id="PF00528">
    <property type="entry name" value="BPD_transp_1"/>
    <property type="match status" value="1"/>
</dbReference>
<dbReference type="Gene3D" id="1.10.3720.10">
    <property type="entry name" value="MetI-like"/>
    <property type="match status" value="2"/>
</dbReference>
<evidence type="ECO:0000256" key="9">
    <source>
        <dbReference type="RuleBase" id="RU363032"/>
    </source>
</evidence>
<evidence type="ECO:0000256" key="3">
    <source>
        <dbReference type="ARBA" id="ARBA00022448"/>
    </source>
</evidence>
<dbReference type="InterPro" id="IPR050901">
    <property type="entry name" value="BP-dep_ABC_trans_perm"/>
</dbReference>
<keyword evidence="10" id="KW-0175">Coiled coil</keyword>
<evidence type="ECO:0000313" key="12">
    <source>
        <dbReference type="EMBL" id="ONN27502.1"/>
    </source>
</evidence>
<gene>
    <name evidence="12" type="ORF">XJ44_03350</name>
</gene>
<feature type="coiled-coil region" evidence="10">
    <location>
        <begin position="180"/>
        <end position="221"/>
    </location>
</feature>
<reference evidence="12 13" key="1">
    <citation type="submission" date="2015-06" db="EMBL/GenBank/DDBJ databases">
        <title>Genome sequencing of Thermotogales isolates from hydrothermal vents.</title>
        <authorList>
            <person name="Haverkamp T.H."/>
            <person name="Kublanov I.V."/>
            <person name="Nesbo C.L."/>
        </authorList>
    </citation>
    <scope>NUCLEOTIDE SEQUENCE [LARGE SCALE GENOMIC DNA]</scope>
    <source>
        <strain evidence="13">ik275mar</strain>
    </source>
</reference>
<evidence type="ECO:0000259" key="11">
    <source>
        <dbReference type="PROSITE" id="PS50928"/>
    </source>
</evidence>
<sequence>MVVKKGNWLVHIILIILIVGILFPVVWVVSTSLRRDNAAFSSKLFSSRMSLQNYRDLLFPEENVLRLLSDIESITTNSRPYDEKPVEFLVEKFNEDIKRLEGYSKESRKLVDITDKKFGEIQSFVKEKSRDIIQTILDTSSNIKDKIDIEKPSEKMFSFAMLDLLDEGKIKNVDVDQKYKEMWMKEVKSLKEDVSKKESEIKSIESQINILKKKMDNQKVEYERLKPIIESSIIPQMESFNRTLMAAYEILENPSNISTFITESDEFSQYLKVFDVIKNISKIQLKDKFKDLIDELLNNALKVKTLWENYNQKNVTSYGDFLSIINQFNMKSFKQLNEAKNVLENFAIIEKDYLETSNEYLLLSNRLESKRKEYEDLKVKLADVEMQLLDAKAYILSDKLFKDIERFESKVSKYSLPKDINKLYIALKSFRKSINGFLSYVSNNELKSSVRGELRKLEWIDDYRDLIKRYGKFSKDVKVFIDNFDNYVKSIKKTGENAIYSAKNGVKIRILSLSQLFTEVQSKYPSNIASSMSIASKAAADLVDKFPVEGLNVKFKEIDKRLFRFDQIWKQKQRHYLWKWIFNSVVVAGLVSIITTFVNALAAYPFSRMRFKGRKYGIMSLLLIQMFPAIMYMIALYGFLSFLGRYIPWLGLNTLGGLIFVYLGNIAFNMYLIKGFYDTIPSSLEEAAMIDGATRWQTFWRIVIPLASPILSVVVILTFMGTFNEFVLAKIILQDVEKYTYAVGLWTFSTGPFETEWGLFSAAALVGMLPMVILFLSMQKYLVGGLTKGSVKG</sequence>
<keyword evidence="13" id="KW-1185">Reference proteome</keyword>
<protein>
    <submittedName>
        <fullName evidence="12">ABC transporter permease</fullName>
    </submittedName>
</protein>